<dbReference type="VEuPathDB" id="TrichDB:TVAGG3_0602310"/>
<gene>
    <name evidence="1" type="ORF">TVAG_178340</name>
</gene>
<evidence type="ECO:0008006" key="3">
    <source>
        <dbReference type="Google" id="ProtNLM"/>
    </source>
</evidence>
<evidence type="ECO:0000313" key="2">
    <source>
        <dbReference type="Proteomes" id="UP000001542"/>
    </source>
</evidence>
<reference evidence="1" key="1">
    <citation type="submission" date="2006-10" db="EMBL/GenBank/DDBJ databases">
        <authorList>
            <person name="Amadeo P."/>
            <person name="Zhao Q."/>
            <person name="Wortman J."/>
            <person name="Fraser-Liggett C."/>
            <person name="Carlton J."/>
        </authorList>
    </citation>
    <scope>NUCLEOTIDE SEQUENCE</scope>
    <source>
        <strain evidence="1">G3</strain>
    </source>
</reference>
<dbReference type="KEGG" id="tva:5465320"/>
<dbReference type="OrthoDB" id="10577745at2759"/>
<evidence type="ECO:0000313" key="1">
    <source>
        <dbReference type="EMBL" id="EAY19790.1"/>
    </source>
</evidence>
<dbReference type="InterPro" id="IPR001611">
    <property type="entry name" value="Leu-rich_rpt"/>
</dbReference>
<reference evidence="1" key="2">
    <citation type="journal article" date="2007" name="Science">
        <title>Draft genome sequence of the sexually transmitted pathogen Trichomonas vaginalis.</title>
        <authorList>
            <person name="Carlton J.M."/>
            <person name="Hirt R.P."/>
            <person name="Silva J.C."/>
            <person name="Delcher A.L."/>
            <person name="Schatz M."/>
            <person name="Zhao Q."/>
            <person name="Wortman J.R."/>
            <person name="Bidwell S.L."/>
            <person name="Alsmark U.C.M."/>
            <person name="Besteiro S."/>
            <person name="Sicheritz-Ponten T."/>
            <person name="Noel C.J."/>
            <person name="Dacks J.B."/>
            <person name="Foster P.G."/>
            <person name="Simillion C."/>
            <person name="Van de Peer Y."/>
            <person name="Miranda-Saavedra D."/>
            <person name="Barton G.J."/>
            <person name="Westrop G.D."/>
            <person name="Mueller S."/>
            <person name="Dessi D."/>
            <person name="Fiori P.L."/>
            <person name="Ren Q."/>
            <person name="Paulsen I."/>
            <person name="Zhang H."/>
            <person name="Bastida-Corcuera F.D."/>
            <person name="Simoes-Barbosa A."/>
            <person name="Brown M.T."/>
            <person name="Hayes R.D."/>
            <person name="Mukherjee M."/>
            <person name="Okumura C.Y."/>
            <person name="Schneider R."/>
            <person name="Smith A.J."/>
            <person name="Vanacova S."/>
            <person name="Villalvazo M."/>
            <person name="Haas B.J."/>
            <person name="Pertea M."/>
            <person name="Feldblyum T.V."/>
            <person name="Utterback T.R."/>
            <person name="Shu C.L."/>
            <person name="Osoegawa K."/>
            <person name="de Jong P.J."/>
            <person name="Hrdy I."/>
            <person name="Horvathova L."/>
            <person name="Zubacova Z."/>
            <person name="Dolezal P."/>
            <person name="Malik S.B."/>
            <person name="Logsdon J.M. Jr."/>
            <person name="Henze K."/>
            <person name="Gupta A."/>
            <person name="Wang C.C."/>
            <person name="Dunne R.L."/>
            <person name="Upcroft J.A."/>
            <person name="Upcroft P."/>
            <person name="White O."/>
            <person name="Salzberg S.L."/>
            <person name="Tang P."/>
            <person name="Chiu C.-H."/>
            <person name="Lee Y.-S."/>
            <person name="Embley T.M."/>
            <person name="Coombs G.H."/>
            <person name="Mottram J.C."/>
            <person name="Tachezy J."/>
            <person name="Fraser-Liggett C.M."/>
            <person name="Johnson P.J."/>
        </authorList>
    </citation>
    <scope>NUCLEOTIDE SEQUENCE [LARGE SCALE GENOMIC DNA]</scope>
    <source>
        <strain evidence="1">G3</strain>
    </source>
</reference>
<dbReference type="AlphaFoldDB" id="A2DII6"/>
<proteinExistence type="predicted"/>
<dbReference type="Proteomes" id="UP000001542">
    <property type="component" value="Unassembled WGS sequence"/>
</dbReference>
<protein>
    <recommendedName>
        <fullName evidence="3">Leucine Rich Repeat family protein</fullName>
    </recommendedName>
</protein>
<dbReference type="InterPro" id="IPR032675">
    <property type="entry name" value="LRR_dom_sf"/>
</dbReference>
<dbReference type="EMBL" id="DS113204">
    <property type="protein sequence ID" value="EAY19790.1"/>
    <property type="molecule type" value="Genomic_DNA"/>
</dbReference>
<dbReference type="RefSeq" id="XP_001580776.1">
    <property type="nucleotide sequence ID" value="XM_001580726.1"/>
</dbReference>
<dbReference type="PROSITE" id="PS51450">
    <property type="entry name" value="LRR"/>
    <property type="match status" value="1"/>
</dbReference>
<organism evidence="1 2">
    <name type="scientific">Trichomonas vaginalis (strain ATCC PRA-98 / G3)</name>
    <dbReference type="NCBI Taxonomy" id="412133"/>
    <lineage>
        <taxon>Eukaryota</taxon>
        <taxon>Metamonada</taxon>
        <taxon>Parabasalia</taxon>
        <taxon>Trichomonadida</taxon>
        <taxon>Trichomonadidae</taxon>
        <taxon>Trichomonas</taxon>
    </lineage>
</organism>
<sequence length="238" mass="26511">MRKLSFIADTTSTTIKWSNKNLKAIPVEKLPNALENLSISNNPISDLSILPRFHTLLRLSCDGTLIFTFEGVVDQPRLNSVSLINTPISTLPCFRLMASIAFGRSVVMINGEPLSISDGILRATYGPVIKSWLFKGYVVISLDPLIIYNPKTKERKKLNIGPIGEEIVEPAGKQGPIDNIVDDVIDDISSHGKPNKKRSALKLSRQQAEKLNYYKDKKAIMGSYDIQTNIELPFPSYH</sequence>
<accession>A2DII6</accession>
<dbReference type="SMR" id="A2DII6"/>
<name>A2DII6_TRIV3</name>
<dbReference type="SUPFAM" id="SSF52058">
    <property type="entry name" value="L domain-like"/>
    <property type="match status" value="1"/>
</dbReference>
<keyword evidence="2" id="KW-1185">Reference proteome</keyword>
<dbReference type="InParanoid" id="A2DII6"/>
<dbReference type="VEuPathDB" id="TrichDB:TVAG_178340"/>
<dbReference type="Gene3D" id="3.80.10.10">
    <property type="entry name" value="Ribonuclease Inhibitor"/>
    <property type="match status" value="1"/>
</dbReference>